<keyword evidence="2" id="KW-0677">Repeat</keyword>
<evidence type="ECO:0000256" key="2">
    <source>
        <dbReference type="ARBA" id="ARBA00022737"/>
    </source>
</evidence>
<feature type="compositionally biased region" description="Polar residues" evidence="3">
    <location>
        <begin position="89"/>
        <end position="104"/>
    </location>
</feature>
<evidence type="ECO:0000313" key="8">
    <source>
        <dbReference type="RefSeq" id="XP_023573908.1"/>
    </source>
</evidence>
<dbReference type="Pfam" id="PF15779">
    <property type="entry name" value="LRRC37"/>
    <property type="match status" value="5"/>
</dbReference>
<feature type="compositionally biased region" description="Polar residues" evidence="3">
    <location>
        <begin position="440"/>
        <end position="450"/>
    </location>
</feature>
<sequence length="1422" mass="153422">MDPPIALKEAPTLLPEPSKEPEAFQQEEQLQTSEKAAPLPPELPHEVTAQSPEQHRVTISPLVSDQVQPLALDSVTMEPPEVTNGVRIESSTEQKAPAQPSVTPEQFGPFTNEEEGLTEQPNAAVKPAPPPLPSRVPTQPTELPREYSPRQQESSALPLNSTAGAALESDQHQLSTQPWRPSVAFKLTESITFSGQPSVPPEDTGPFPAPQEAEAPLSGSPKEVETSPAQQVMPPQPVDLPEGRPQPVLLPFPSPSPELPEEVELSPTQAVDPPQHSQEPPSESASPPPTHYEMTVPPLGRDQVLPPLPSVTFHPLVLEATITAEATVEEKSIALSPRRPELTVLYEISIPGTTGLLGPELTGTPPSTTETEASPAVQETVSQPPAPAREAASQAPAPRETSVPTPGQGPAQPPASAVITGQPLDQEPTTAAVPTTEATQSAAPQESTAPPATHPEVTLSPPHLAPAQHPNLTAITVGPSDLELSRTPQPTEVRPLPTVSETPSQPPRLSEETVPQAPGPPENAPTPAQEPAQHSASHSVTGQPSDMARTTTEATHSAALQESTVPPSVHSGVTLPPPGQTPAQYQSLVGVTTQPLEEKAFALQKEQSVVTHTDICELCSCREETLSCTGLDPEKRLKQVPALEPGAHNTTFTVFNFQGNSISYLDKNIWTTYQWAEKLNLSENSLTELRKDSFEGLLSLQYLDLSCNKIQSVERGTFESLPFLQFVNLRCNLLTELSFGTFQAWHGMQFLHQVILNHNPLTTIEDPSLFKLPALKYLDLGATHVPLAVLESVVAVTLALEELILPSHMACCLCQFKSDIEVVCRTVKLRCEGACVSNTTQCSVEAAAMGNVEGTFMKAFQARKKTTSAELTIEPERPSSQQSGGGWLALANQQLDFHDESDVISALSYILPYLSEGDPGAVESTLLPFIQLLFENVQDRKHSLPSLKKNIRKSFIPESNNLIYKNRLKKLYFLRNWLDAEIQKKIKEVKQEEETVLLRRPGPLGPRLQPHTLARAPAQGRRGRRRPRAADGALGGPKRRRKRLLGDPRTRQVRPRRAARALAAASGAPAPRSWSSGPGAPRPGHRAGNHAAGRQAAASLSGPWPGRPPSSGSANAPRAVRAGRGDLGPGVWVLMRAQDRVLRRKAAAPALRARESLLAAGTLSPGAGVAAQATPGAQLTKGSTLRGRSPVRRLPFSVLRSLIDVPPVPGELRASAADPAAGTDMGTDAPPQDFASSEMQLNQRLQLIIPDDDTRRLVSNVISTWKSDCMQPPLPRNCAQLLARTHRLLTLLREQQEAKVSQAQRELEQGGPDTSVGEHTGSQGQQRRPQEQWKFRQQVPGCTYTSLYIILALAALSVVLIAVIVALCLRKSDRCRGAWVRQQETLRELSEEAPPTRSASELGESNKESDMESDSLVEVPVS</sequence>
<keyword evidence="1" id="KW-0433">Leucine-rich repeat</keyword>
<dbReference type="GeneID" id="101578653"/>
<dbReference type="InterPro" id="IPR032675">
    <property type="entry name" value="LRR_dom_sf"/>
</dbReference>
<keyword evidence="4" id="KW-0812">Transmembrane</keyword>
<dbReference type="RefSeq" id="XP_023573908.1">
    <property type="nucleotide sequence ID" value="XM_023718140.1"/>
</dbReference>
<feature type="compositionally biased region" description="Low complexity" evidence="3">
    <location>
        <begin position="1089"/>
        <end position="1113"/>
    </location>
</feature>
<dbReference type="SUPFAM" id="SSF52058">
    <property type="entry name" value="L domain-like"/>
    <property type="match status" value="1"/>
</dbReference>
<feature type="region of interest" description="Disordered" evidence="3">
    <location>
        <begin position="1300"/>
        <end position="1332"/>
    </location>
</feature>
<gene>
    <name evidence="8" type="primary">LOC101578653</name>
</gene>
<feature type="region of interest" description="Disordered" evidence="3">
    <location>
        <begin position="1209"/>
        <end position="1234"/>
    </location>
</feature>
<feature type="domain" description="Leucine-rich repeat-containing protein 37 N-terminal" evidence="6">
    <location>
        <begin position="560"/>
        <end position="596"/>
    </location>
</feature>
<evidence type="ECO:0000313" key="7">
    <source>
        <dbReference type="Proteomes" id="UP000515203"/>
    </source>
</evidence>
<feature type="compositionally biased region" description="Polar residues" evidence="3">
    <location>
        <begin position="149"/>
        <end position="163"/>
    </location>
</feature>
<feature type="compositionally biased region" description="Polar residues" evidence="3">
    <location>
        <begin position="532"/>
        <end position="566"/>
    </location>
</feature>
<organism evidence="7 8">
    <name type="scientific">Octodon degus</name>
    <name type="common">Degu</name>
    <name type="synonym">Sciurus degus</name>
    <dbReference type="NCBI Taxonomy" id="10160"/>
    <lineage>
        <taxon>Eukaryota</taxon>
        <taxon>Metazoa</taxon>
        <taxon>Chordata</taxon>
        <taxon>Craniata</taxon>
        <taxon>Vertebrata</taxon>
        <taxon>Euteleostomi</taxon>
        <taxon>Mammalia</taxon>
        <taxon>Eutheria</taxon>
        <taxon>Euarchontoglires</taxon>
        <taxon>Glires</taxon>
        <taxon>Rodentia</taxon>
        <taxon>Hystricomorpha</taxon>
        <taxon>Octodontidae</taxon>
        <taxon>Octodon</taxon>
    </lineage>
</organism>
<dbReference type="Proteomes" id="UP000515203">
    <property type="component" value="Unplaced"/>
</dbReference>
<dbReference type="Pfam" id="PF13855">
    <property type="entry name" value="LRR_8"/>
    <property type="match status" value="1"/>
</dbReference>
<feature type="region of interest" description="Disordered" evidence="3">
    <location>
        <begin position="997"/>
        <end position="1125"/>
    </location>
</feature>
<proteinExistence type="predicted"/>
<feature type="domain" description="Leucine-rich repeat-containing protein 37 N-terminal" evidence="6">
    <location>
        <begin position="30"/>
        <end position="94"/>
    </location>
</feature>
<dbReference type="InterPro" id="IPR015753">
    <property type="entry name" value="LRRC37"/>
</dbReference>
<keyword evidence="7" id="KW-1185">Reference proteome</keyword>
<evidence type="ECO:0000256" key="3">
    <source>
        <dbReference type="SAM" id="MobiDB-lite"/>
    </source>
</evidence>
<protein>
    <submittedName>
        <fullName evidence="8">Leucine-rich repeat-containing protein 37A2-like</fullName>
    </submittedName>
</protein>
<dbReference type="InterPro" id="IPR003591">
    <property type="entry name" value="Leu-rich_rpt_typical-subtyp"/>
</dbReference>
<feature type="region of interest" description="Disordered" evidence="3">
    <location>
        <begin position="351"/>
        <end position="583"/>
    </location>
</feature>
<dbReference type="InterPro" id="IPR032754">
    <property type="entry name" value="LRRC37_N"/>
</dbReference>
<feature type="compositionally biased region" description="Low complexity" evidence="3">
    <location>
        <begin position="998"/>
        <end position="1020"/>
    </location>
</feature>
<feature type="compositionally biased region" description="Low complexity" evidence="3">
    <location>
        <begin position="427"/>
        <end position="439"/>
    </location>
</feature>
<feature type="region of interest" description="Disordered" evidence="3">
    <location>
        <begin position="1"/>
        <end position="303"/>
    </location>
</feature>
<dbReference type="PANTHER" id="PTHR23045">
    <property type="entry name" value="LEUCINE-RICH REPEAT-CONTAINING PROTEIN 37A"/>
    <property type="match status" value="1"/>
</dbReference>
<dbReference type="InParanoid" id="A0A6P6EPG0"/>
<dbReference type="Gene3D" id="3.80.10.10">
    <property type="entry name" value="Ribonuclease Inhibitor"/>
    <property type="match status" value="1"/>
</dbReference>
<evidence type="ECO:0000256" key="4">
    <source>
        <dbReference type="SAM" id="Phobius"/>
    </source>
</evidence>
<dbReference type="InterPro" id="IPR001611">
    <property type="entry name" value="Leu-rich_rpt"/>
</dbReference>
<feature type="compositionally biased region" description="Low complexity" evidence="3">
    <location>
        <begin position="1060"/>
        <end position="1079"/>
    </location>
</feature>
<keyword evidence="4" id="KW-1133">Transmembrane helix</keyword>
<feature type="transmembrane region" description="Helical" evidence="4">
    <location>
        <begin position="1347"/>
        <end position="1369"/>
    </location>
</feature>
<accession>A0A6P6EPG0</accession>
<feature type="compositionally biased region" description="Low complexity" evidence="3">
    <location>
        <begin position="351"/>
        <end position="372"/>
    </location>
</feature>
<evidence type="ECO:0000256" key="1">
    <source>
        <dbReference type="ARBA" id="ARBA00022614"/>
    </source>
</evidence>
<feature type="region of interest" description="Disordered" evidence="3">
    <location>
        <begin position="1165"/>
        <end position="1187"/>
    </location>
</feature>
<feature type="domain" description="Leucine-rich repeat-containing protein 37 N-terminal" evidence="6">
    <location>
        <begin position="370"/>
        <end position="441"/>
    </location>
</feature>
<dbReference type="SMART" id="SM00369">
    <property type="entry name" value="LRR_TYP"/>
    <property type="match status" value="4"/>
</dbReference>
<dbReference type="Pfam" id="PF14914">
    <property type="entry name" value="LRRC37AB_C"/>
    <property type="match status" value="1"/>
</dbReference>
<dbReference type="PANTHER" id="PTHR23045:SF9">
    <property type="entry name" value="LEUCINE RICH REPEAT CONTAINING 37A-RELATED"/>
    <property type="match status" value="1"/>
</dbReference>
<feature type="region of interest" description="Disordered" evidence="3">
    <location>
        <begin position="1386"/>
        <end position="1422"/>
    </location>
</feature>
<feature type="domain" description="Leucine-rich repeat-containing protein 37 N-terminal" evidence="6">
    <location>
        <begin position="492"/>
        <end position="552"/>
    </location>
</feature>
<evidence type="ECO:0000259" key="6">
    <source>
        <dbReference type="Pfam" id="PF15779"/>
    </source>
</evidence>
<reference evidence="8" key="1">
    <citation type="submission" date="2025-08" db="UniProtKB">
        <authorList>
            <consortium name="RefSeq"/>
        </authorList>
    </citation>
    <scope>IDENTIFICATION</scope>
</reference>
<feature type="compositionally biased region" description="Pro residues" evidence="3">
    <location>
        <begin position="248"/>
        <end position="258"/>
    </location>
</feature>
<keyword evidence="4" id="KW-0472">Membrane</keyword>
<feature type="domain" description="LRRC37A/B like protein 1 C-terminal" evidence="5">
    <location>
        <begin position="1237"/>
        <end position="1370"/>
    </location>
</feature>
<evidence type="ECO:0000259" key="5">
    <source>
        <dbReference type="Pfam" id="PF14914"/>
    </source>
</evidence>
<dbReference type="PROSITE" id="PS51450">
    <property type="entry name" value="LRR"/>
    <property type="match status" value="1"/>
</dbReference>
<feature type="compositionally biased region" description="Low complexity" evidence="3">
    <location>
        <begin position="388"/>
        <end position="410"/>
    </location>
</feature>
<name>A0A6P6EPG0_OCTDE</name>
<dbReference type="OrthoDB" id="9424710at2759"/>
<feature type="domain" description="Leucine-rich repeat-containing protein 37 N-terminal" evidence="6">
    <location>
        <begin position="262"/>
        <end position="330"/>
    </location>
</feature>
<feature type="compositionally biased region" description="Low complexity" evidence="3">
    <location>
        <begin position="273"/>
        <end position="285"/>
    </location>
</feature>
<dbReference type="InterPro" id="IPR029423">
    <property type="entry name" value="LRRC37AB_C"/>
</dbReference>